<gene>
    <name evidence="1" type="ORF">GMARGA_LOCUS4291</name>
</gene>
<feature type="non-terminal residue" evidence="1">
    <location>
        <position position="1"/>
    </location>
</feature>
<proteinExistence type="predicted"/>
<dbReference type="EMBL" id="CAJVQB010001666">
    <property type="protein sequence ID" value="CAG8545365.1"/>
    <property type="molecule type" value="Genomic_DNA"/>
</dbReference>
<reference evidence="1 2" key="1">
    <citation type="submission" date="2021-06" db="EMBL/GenBank/DDBJ databases">
        <authorList>
            <person name="Kallberg Y."/>
            <person name="Tangrot J."/>
            <person name="Rosling A."/>
        </authorList>
    </citation>
    <scope>NUCLEOTIDE SEQUENCE [LARGE SCALE GENOMIC DNA]</scope>
    <source>
        <strain evidence="1 2">120-4 pot B 10/14</strain>
    </source>
</reference>
<accession>A0ABN7UAP6</accession>
<organism evidence="1 2">
    <name type="scientific">Gigaspora margarita</name>
    <dbReference type="NCBI Taxonomy" id="4874"/>
    <lineage>
        <taxon>Eukaryota</taxon>
        <taxon>Fungi</taxon>
        <taxon>Fungi incertae sedis</taxon>
        <taxon>Mucoromycota</taxon>
        <taxon>Glomeromycotina</taxon>
        <taxon>Glomeromycetes</taxon>
        <taxon>Diversisporales</taxon>
        <taxon>Gigasporaceae</taxon>
        <taxon>Gigaspora</taxon>
    </lineage>
</organism>
<protein>
    <submittedName>
        <fullName evidence="1">3679_t:CDS:1</fullName>
    </submittedName>
</protein>
<comment type="caution">
    <text evidence="1">The sequence shown here is derived from an EMBL/GenBank/DDBJ whole genome shotgun (WGS) entry which is preliminary data.</text>
</comment>
<dbReference type="Proteomes" id="UP000789901">
    <property type="component" value="Unassembled WGS sequence"/>
</dbReference>
<keyword evidence="2" id="KW-1185">Reference proteome</keyword>
<evidence type="ECO:0000313" key="1">
    <source>
        <dbReference type="EMBL" id="CAG8545365.1"/>
    </source>
</evidence>
<name>A0ABN7UAP6_GIGMA</name>
<sequence length="43" mass="4908">PIFGLGQISMDNVQKYPNVQAHYWLKLYVMADAEAHVTNMGQK</sequence>
<evidence type="ECO:0000313" key="2">
    <source>
        <dbReference type="Proteomes" id="UP000789901"/>
    </source>
</evidence>